<evidence type="ECO:0000313" key="2">
    <source>
        <dbReference type="EMBL" id="GBM67900.1"/>
    </source>
</evidence>
<keyword evidence="3" id="KW-1185">Reference proteome</keyword>
<evidence type="ECO:0000313" key="3">
    <source>
        <dbReference type="Proteomes" id="UP000499080"/>
    </source>
</evidence>
<evidence type="ECO:0000256" key="1">
    <source>
        <dbReference type="SAM" id="MobiDB-lite"/>
    </source>
</evidence>
<sequence>MTRTDLKPWSNDEDGIRSGDTPLKLSHHANVRTFNSRLISHALEFLSMWVSSRVKYDTEAKYLHIGIAWNFGEGRVCQLSYSSSPDYGSKSRGPS</sequence>
<dbReference type="Proteomes" id="UP000499080">
    <property type="component" value="Unassembled WGS sequence"/>
</dbReference>
<organism evidence="2 3">
    <name type="scientific">Araneus ventricosus</name>
    <name type="common">Orbweaver spider</name>
    <name type="synonym">Epeira ventricosa</name>
    <dbReference type="NCBI Taxonomy" id="182803"/>
    <lineage>
        <taxon>Eukaryota</taxon>
        <taxon>Metazoa</taxon>
        <taxon>Ecdysozoa</taxon>
        <taxon>Arthropoda</taxon>
        <taxon>Chelicerata</taxon>
        <taxon>Arachnida</taxon>
        <taxon>Araneae</taxon>
        <taxon>Araneomorphae</taxon>
        <taxon>Entelegynae</taxon>
        <taxon>Araneoidea</taxon>
        <taxon>Araneidae</taxon>
        <taxon>Araneus</taxon>
    </lineage>
</organism>
<comment type="caution">
    <text evidence="2">The sequence shown here is derived from an EMBL/GenBank/DDBJ whole genome shotgun (WGS) entry which is preliminary data.</text>
</comment>
<protein>
    <submittedName>
        <fullName evidence="2">Uncharacterized protein</fullName>
    </submittedName>
</protein>
<dbReference type="EMBL" id="BGPR01002111">
    <property type="protein sequence ID" value="GBM67900.1"/>
    <property type="molecule type" value="Genomic_DNA"/>
</dbReference>
<name>A0A4Y2HRI0_ARAVE</name>
<gene>
    <name evidence="2" type="ORF">AVEN_228108_1</name>
</gene>
<feature type="region of interest" description="Disordered" evidence="1">
    <location>
        <begin position="1"/>
        <end position="22"/>
    </location>
</feature>
<dbReference type="AlphaFoldDB" id="A0A4Y2HRI0"/>
<proteinExistence type="predicted"/>
<accession>A0A4Y2HRI0</accession>
<reference evidence="2 3" key="1">
    <citation type="journal article" date="2019" name="Sci. Rep.">
        <title>Orb-weaving spider Araneus ventricosus genome elucidates the spidroin gene catalogue.</title>
        <authorList>
            <person name="Kono N."/>
            <person name="Nakamura H."/>
            <person name="Ohtoshi R."/>
            <person name="Moran D.A.P."/>
            <person name="Shinohara A."/>
            <person name="Yoshida Y."/>
            <person name="Fujiwara M."/>
            <person name="Mori M."/>
            <person name="Tomita M."/>
            <person name="Arakawa K."/>
        </authorList>
    </citation>
    <scope>NUCLEOTIDE SEQUENCE [LARGE SCALE GENOMIC DNA]</scope>
</reference>